<dbReference type="Gene3D" id="2.40.70.10">
    <property type="entry name" value="Acid Proteases"/>
    <property type="match status" value="1"/>
</dbReference>
<accession>A0A1R1XQB0</accession>
<keyword evidence="3" id="KW-1185">Reference proteome</keyword>
<feature type="compositionally biased region" description="Basic and acidic residues" evidence="1">
    <location>
        <begin position="74"/>
        <end position="83"/>
    </location>
</feature>
<evidence type="ECO:0000313" key="3">
    <source>
        <dbReference type="Proteomes" id="UP000187283"/>
    </source>
</evidence>
<dbReference type="EMBL" id="LSSN01002213">
    <property type="protein sequence ID" value="OMJ16837.1"/>
    <property type="molecule type" value="Genomic_DNA"/>
</dbReference>
<comment type="caution">
    <text evidence="2">The sequence shown here is derived from an EMBL/GenBank/DDBJ whole genome shotgun (WGS) entry which is preliminary data.</text>
</comment>
<feature type="region of interest" description="Disordered" evidence="1">
    <location>
        <begin position="57"/>
        <end position="83"/>
    </location>
</feature>
<sequence>MVNLYTIHSPNTPLVLGLPWLEKNNPTINWKTRVFEFQLDRKTSLNAIFGVHGAVNSETESDNSESEVFFDPINDSHVEKTTT</sequence>
<organism evidence="2 3">
    <name type="scientific">Smittium culicis</name>
    <dbReference type="NCBI Taxonomy" id="133412"/>
    <lineage>
        <taxon>Eukaryota</taxon>
        <taxon>Fungi</taxon>
        <taxon>Fungi incertae sedis</taxon>
        <taxon>Zoopagomycota</taxon>
        <taxon>Kickxellomycotina</taxon>
        <taxon>Harpellomycetes</taxon>
        <taxon>Harpellales</taxon>
        <taxon>Legeriomycetaceae</taxon>
        <taxon>Smittium</taxon>
    </lineage>
</organism>
<protein>
    <submittedName>
        <fullName evidence="2">Uncharacterized protein</fullName>
    </submittedName>
</protein>
<dbReference type="OrthoDB" id="5599419at2759"/>
<dbReference type="Proteomes" id="UP000187283">
    <property type="component" value="Unassembled WGS sequence"/>
</dbReference>
<proteinExistence type="predicted"/>
<name>A0A1R1XQB0_9FUNG</name>
<dbReference type="InterPro" id="IPR021109">
    <property type="entry name" value="Peptidase_aspartic_dom_sf"/>
</dbReference>
<evidence type="ECO:0000256" key="1">
    <source>
        <dbReference type="SAM" id="MobiDB-lite"/>
    </source>
</evidence>
<evidence type="ECO:0000313" key="2">
    <source>
        <dbReference type="EMBL" id="OMJ16837.1"/>
    </source>
</evidence>
<dbReference type="AlphaFoldDB" id="A0A1R1XQB0"/>
<reference evidence="2 3" key="1">
    <citation type="submission" date="2017-01" db="EMBL/GenBank/DDBJ databases">
        <authorList>
            <person name="Mah S.A."/>
            <person name="Swanson W.J."/>
            <person name="Moy G.W."/>
            <person name="Vacquier V.D."/>
        </authorList>
    </citation>
    <scope>NUCLEOTIDE SEQUENCE [LARGE SCALE GENOMIC DNA]</scope>
    <source>
        <strain evidence="2 3">GSMNP</strain>
    </source>
</reference>
<gene>
    <name evidence="2" type="ORF">AYI70_g6348</name>
</gene>